<dbReference type="GO" id="GO:0032259">
    <property type="term" value="P:methylation"/>
    <property type="evidence" value="ECO:0007669"/>
    <property type="project" value="UniProtKB-KW"/>
</dbReference>
<evidence type="ECO:0000313" key="4">
    <source>
        <dbReference type="Proteomes" id="UP000051162"/>
    </source>
</evidence>
<feature type="transmembrane region" description="Helical" evidence="1">
    <location>
        <begin position="15"/>
        <end position="32"/>
    </location>
</feature>
<dbReference type="SUPFAM" id="SSF53335">
    <property type="entry name" value="S-adenosyl-L-methionine-dependent methyltransferases"/>
    <property type="match status" value="1"/>
</dbReference>
<reference evidence="3 4" key="1">
    <citation type="journal article" date="2015" name="Genome Announc.">
        <title>Expanding the biotechnology potential of lactobacilli through comparative genomics of 213 strains and associated genera.</title>
        <authorList>
            <person name="Sun Z."/>
            <person name="Harris H.M."/>
            <person name="McCann A."/>
            <person name="Guo C."/>
            <person name="Argimon S."/>
            <person name="Zhang W."/>
            <person name="Yang X."/>
            <person name="Jeffery I.B."/>
            <person name="Cooney J.C."/>
            <person name="Kagawa T.F."/>
            <person name="Liu W."/>
            <person name="Song Y."/>
            <person name="Salvetti E."/>
            <person name="Wrobel A."/>
            <person name="Rasinkangas P."/>
            <person name="Parkhill J."/>
            <person name="Rea M.C."/>
            <person name="O'Sullivan O."/>
            <person name="Ritari J."/>
            <person name="Douillard F.P."/>
            <person name="Paul Ross R."/>
            <person name="Yang R."/>
            <person name="Briner A.E."/>
            <person name="Felis G.E."/>
            <person name="de Vos W.M."/>
            <person name="Barrangou R."/>
            <person name="Klaenhammer T.R."/>
            <person name="Caufield P.W."/>
            <person name="Cui Y."/>
            <person name="Zhang H."/>
            <person name="O'Toole P.W."/>
        </authorList>
    </citation>
    <scope>NUCLEOTIDE SEQUENCE [LARGE SCALE GENOMIC DNA]</scope>
    <source>
        <strain evidence="3 4">DSM 19117</strain>
    </source>
</reference>
<proteinExistence type="predicted"/>
<evidence type="ECO:0000313" key="3">
    <source>
        <dbReference type="EMBL" id="KRK74454.1"/>
    </source>
</evidence>
<dbReference type="PANTHER" id="PTHR45277">
    <property type="entry name" value="EXPRESSED PROTEIN"/>
    <property type="match status" value="1"/>
</dbReference>
<dbReference type="Proteomes" id="UP000051162">
    <property type="component" value="Unassembled WGS sequence"/>
</dbReference>
<organism evidence="3 4">
    <name type="scientific">Levilactobacillus namurensis DSM 19117</name>
    <dbReference type="NCBI Taxonomy" id="1423773"/>
    <lineage>
        <taxon>Bacteria</taxon>
        <taxon>Bacillati</taxon>
        <taxon>Bacillota</taxon>
        <taxon>Bacilli</taxon>
        <taxon>Lactobacillales</taxon>
        <taxon>Lactobacillaceae</taxon>
        <taxon>Levilactobacillus</taxon>
    </lineage>
</organism>
<evidence type="ECO:0000256" key="1">
    <source>
        <dbReference type="SAM" id="Phobius"/>
    </source>
</evidence>
<dbReference type="PANTHER" id="PTHR45277:SF1">
    <property type="entry name" value="EXPRESSED PROTEIN"/>
    <property type="match status" value="1"/>
</dbReference>
<gene>
    <name evidence="3" type="ORF">FD30_GL002203</name>
</gene>
<dbReference type="Pfam" id="PF08241">
    <property type="entry name" value="Methyltransf_11"/>
    <property type="match status" value="1"/>
</dbReference>
<keyword evidence="1" id="KW-0472">Membrane</keyword>
<name>A0A0R1JSX8_9LACO</name>
<keyword evidence="3" id="KW-0489">Methyltransferase</keyword>
<dbReference type="PATRIC" id="fig|1423773.3.peg.2260"/>
<dbReference type="STRING" id="1423773.FD30_GL002203"/>
<feature type="transmembrane region" description="Helical" evidence="1">
    <location>
        <begin position="38"/>
        <end position="57"/>
    </location>
</feature>
<dbReference type="CDD" id="cd02440">
    <property type="entry name" value="AdoMet_MTases"/>
    <property type="match status" value="1"/>
</dbReference>
<keyword evidence="1" id="KW-1133">Transmembrane helix</keyword>
<dbReference type="GeneID" id="84783331"/>
<dbReference type="Gene3D" id="3.40.50.150">
    <property type="entry name" value="Vaccinia Virus protein VP39"/>
    <property type="match status" value="1"/>
</dbReference>
<sequence>MQVSREWGLGDGRQVVGWFLVGVVGFGAWVVFRQVGWLLVSGVSLVSGTIWLHTAWLGRERIWHQLLAMVPLNDQTRALDLGCGSGPLRQLAMRLPVGGQVTGVVPVDSAARCPALMSRWQAANLADRVTVQTADLRDLPWQPNQFNLVVSSLALHRVQPRAGRLQALQELNRVLAPGGRVLIMDRGFACAEYREALQRLGYQDIQVTGTGYHGWWGGPWLPTLTLTAVKPREGTLVS</sequence>
<protein>
    <submittedName>
        <fullName evidence="3">SAM-dependent methyltransferase</fullName>
    </submittedName>
</protein>
<dbReference type="InterPro" id="IPR029063">
    <property type="entry name" value="SAM-dependent_MTases_sf"/>
</dbReference>
<dbReference type="InterPro" id="IPR013216">
    <property type="entry name" value="Methyltransf_11"/>
</dbReference>
<feature type="domain" description="Methyltransferase type 11" evidence="2">
    <location>
        <begin position="79"/>
        <end position="183"/>
    </location>
</feature>
<accession>A0A0R1JSX8</accession>
<keyword evidence="1" id="KW-0812">Transmembrane</keyword>
<evidence type="ECO:0000259" key="2">
    <source>
        <dbReference type="Pfam" id="PF08241"/>
    </source>
</evidence>
<dbReference type="GO" id="GO:0008757">
    <property type="term" value="F:S-adenosylmethionine-dependent methyltransferase activity"/>
    <property type="evidence" value="ECO:0007669"/>
    <property type="project" value="InterPro"/>
</dbReference>
<keyword evidence="3" id="KW-0808">Transferase</keyword>
<keyword evidence="4" id="KW-1185">Reference proteome</keyword>
<dbReference type="RefSeq" id="WP_056944484.1">
    <property type="nucleotide sequence ID" value="NZ_AZDT01000046.1"/>
</dbReference>
<dbReference type="AlphaFoldDB" id="A0A0R1JSX8"/>
<comment type="caution">
    <text evidence="3">The sequence shown here is derived from an EMBL/GenBank/DDBJ whole genome shotgun (WGS) entry which is preliminary data.</text>
</comment>
<dbReference type="EMBL" id="AZDT01000046">
    <property type="protein sequence ID" value="KRK74454.1"/>
    <property type="molecule type" value="Genomic_DNA"/>
</dbReference>
<dbReference type="OrthoDB" id="43862at2"/>